<dbReference type="GeneID" id="99727900"/>
<comment type="caution">
    <text evidence="1">The sequence shown here is derived from an EMBL/GenBank/DDBJ whole genome shotgun (WGS) entry which is preliminary data.</text>
</comment>
<evidence type="ECO:0000313" key="1">
    <source>
        <dbReference type="EMBL" id="KKO73290.1"/>
    </source>
</evidence>
<protein>
    <submittedName>
        <fullName evidence="1">Uncharacterized protein</fullName>
    </submittedName>
</protein>
<dbReference type="EMBL" id="LBNE01000001">
    <property type="protein sequence ID" value="KKO73290.1"/>
    <property type="molecule type" value="Genomic_DNA"/>
</dbReference>
<dbReference type="PATRIC" id="fig|206506.3.peg.709"/>
<organism evidence="1 2">
    <name type="scientific">Kerstersia gyiorum</name>
    <dbReference type="NCBI Taxonomy" id="206506"/>
    <lineage>
        <taxon>Bacteria</taxon>
        <taxon>Pseudomonadati</taxon>
        <taxon>Pseudomonadota</taxon>
        <taxon>Betaproteobacteria</taxon>
        <taxon>Burkholderiales</taxon>
        <taxon>Alcaligenaceae</taxon>
        <taxon>Kerstersia</taxon>
    </lineage>
</organism>
<name>A0A171KWM3_9BURK</name>
<dbReference type="RefSeq" id="WP_068367430.1">
    <property type="nucleotide sequence ID" value="NZ_CP033936.1"/>
</dbReference>
<dbReference type="STRING" id="206506.AAV32_03240"/>
<keyword evidence="2" id="KW-1185">Reference proteome</keyword>
<proteinExistence type="predicted"/>
<evidence type="ECO:0000313" key="2">
    <source>
        <dbReference type="Proteomes" id="UP000078084"/>
    </source>
</evidence>
<accession>A0A171KWM3</accession>
<dbReference type="Proteomes" id="UP000078084">
    <property type="component" value="Unassembled WGS sequence"/>
</dbReference>
<dbReference type="AlphaFoldDB" id="A0A171KWM3"/>
<gene>
    <name evidence="1" type="ORF">AAV32_03240</name>
</gene>
<sequence>MSLVLAACVGGDGDDAWRTDNDGGDNGTQPAPQECALSNTAAGLTLKICDLPPGSILPITHASGSTRHDLEIQGSGIPQGVPVDAKGGDTLILGPVSVAAPQRYLVQCAFSQYRENGTLQDDGSLQFKDDLGTATQTIRCGRVRLVGTVISTARADVGQGYTLRLNLDTAQASWLLDPQGQRIQTNYLAGAYSRFAGGRQLIHINDPISGQRRNAATQGQDGDQQLLYFTNKDGVTQPRYIPGLEDSWTSGTYGYAEAMQTGNAPEVAHLYTEAAGAWQTDGTSPGSVPSSLLEVNIPGAVVTRYQLSNDKLWFQTRRTRPDGSVFLSLHFKDLATGAVTAGLENLIPLISSEGEPPVLGEKLIYRTNKNTTRPVQYDLYATDGTSEGTQQLARSGTRNGDLPGLYTKFGQHQYFRMNASQLWRTDGTPEGTEMVIDLKDYANYDAAKIAEIVATEDFLAFSAVVDSQSGTPIRALFRSDGTSAGTRTIISPSVVMPNTQSDKYNGMKLFAIGKRVIFSDDGANFTRVTNHLWSTDGTDAGTMRLFPKAEVSMTYTAAECPLTCLTSRLAVLNDRLLIRAVNLLETDKGDENRVFFWLSDGSPEGTVPVTAPDGSRFSYASFY</sequence>
<dbReference type="OrthoDB" id="5242130at2"/>
<reference evidence="1 2" key="1">
    <citation type="submission" date="2015-04" db="EMBL/GenBank/DDBJ databases">
        <title>Genome sequence of Kerstersia gyiorum CG1.</title>
        <authorList>
            <person name="Greninger A.L."/>
            <person name="Kozyreva V."/>
            <person name="Chaturvedi V."/>
        </authorList>
    </citation>
    <scope>NUCLEOTIDE SEQUENCE [LARGE SCALE GENOMIC DNA]</scope>
    <source>
        <strain evidence="1 2">CG1</strain>
    </source>
</reference>